<protein>
    <submittedName>
        <fullName evidence="1">Uncharacterized protein</fullName>
    </submittedName>
</protein>
<accession>A0A2H0KCD4</accession>
<reference evidence="1 2" key="1">
    <citation type="submission" date="2017-09" db="EMBL/GenBank/DDBJ databases">
        <title>Depth-based differentiation of microbial function through sediment-hosted aquifers and enrichment of novel symbionts in the deep terrestrial subsurface.</title>
        <authorList>
            <person name="Probst A.J."/>
            <person name="Ladd B."/>
            <person name="Jarett J.K."/>
            <person name="Geller-Mcgrath D.E."/>
            <person name="Sieber C.M."/>
            <person name="Emerson J.B."/>
            <person name="Anantharaman K."/>
            <person name="Thomas B.C."/>
            <person name="Malmstrom R."/>
            <person name="Stieglmeier M."/>
            <person name="Klingl A."/>
            <person name="Woyke T."/>
            <person name="Ryan C.M."/>
            <person name="Banfield J.F."/>
        </authorList>
    </citation>
    <scope>NUCLEOTIDE SEQUENCE [LARGE SCALE GENOMIC DNA]</scope>
    <source>
        <strain evidence="1">CG11_big_fil_rev_8_21_14_0_20_46_11</strain>
    </source>
</reference>
<name>A0A2H0KCD4_9BACT</name>
<dbReference type="EMBL" id="PCVG01000019">
    <property type="protein sequence ID" value="PIQ68912.1"/>
    <property type="molecule type" value="Genomic_DNA"/>
</dbReference>
<gene>
    <name evidence="1" type="ORF">COV91_01730</name>
</gene>
<comment type="caution">
    <text evidence="1">The sequence shown here is derived from an EMBL/GenBank/DDBJ whole genome shotgun (WGS) entry which is preliminary data.</text>
</comment>
<dbReference type="Proteomes" id="UP000229342">
    <property type="component" value="Unassembled WGS sequence"/>
</dbReference>
<sequence length="221" mass="25406">MAEYKELVDTWYAEADIDGFSISEFSFCGDEGGDVLGKVSVSSNSLSTLGLTYTLTLSLTVNKNTDAIKLNSEIDTAKIAQRVKQFESKKEVKDFVERLGDILDKNVFLFEFRLKSGDYFLVYYENDDAFNRYSLPLSMSDDFPALANYKERAETAGCSVGKDEGVTYLKNEFWNEISVYAKVKGDCERSDTYGEQIYEIQYPIKNDWWTRIKVWFKKLTH</sequence>
<dbReference type="AlphaFoldDB" id="A0A2H0KCD4"/>
<proteinExistence type="predicted"/>
<evidence type="ECO:0000313" key="2">
    <source>
        <dbReference type="Proteomes" id="UP000229342"/>
    </source>
</evidence>
<evidence type="ECO:0000313" key="1">
    <source>
        <dbReference type="EMBL" id="PIQ68912.1"/>
    </source>
</evidence>
<organism evidence="1 2">
    <name type="scientific">Candidatus Taylorbacteria bacterium CG11_big_fil_rev_8_21_14_0_20_46_11</name>
    <dbReference type="NCBI Taxonomy" id="1975025"/>
    <lineage>
        <taxon>Bacteria</taxon>
        <taxon>Candidatus Tayloriibacteriota</taxon>
    </lineage>
</organism>